<organism evidence="1 2">
    <name type="scientific">Phanerochaete sordida</name>
    <dbReference type="NCBI Taxonomy" id="48140"/>
    <lineage>
        <taxon>Eukaryota</taxon>
        <taxon>Fungi</taxon>
        <taxon>Dikarya</taxon>
        <taxon>Basidiomycota</taxon>
        <taxon>Agaricomycotina</taxon>
        <taxon>Agaricomycetes</taxon>
        <taxon>Polyporales</taxon>
        <taxon>Phanerochaetaceae</taxon>
        <taxon>Phanerochaete</taxon>
    </lineage>
</organism>
<evidence type="ECO:0000313" key="1">
    <source>
        <dbReference type="EMBL" id="GJF00852.1"/>
    </source>
</evidence>
<comment type="caution">
    <text evidence="1">The sequence shown here is derived from an EMBL/GenBank/DDBJ whole genome shotgun (WGS) entry which is preliminary data.</text>
</comment>
<proteinExistence type="predicted"/>
<dbReference type="OrthoDB" id="2745866at2759"/>
<accession>A0A9P3GT42</accession>
<sequence length="130" mass="14704">MINALQNHVKLFSETANRRRCFAHIVNLCAKSVLQPFDVETKKKDEMLDKAEQILQELAEGLELENHGGDQYLGLDKEEDRKDDSANGLVNELLALAEAEQADLLKKVYPTKMILVKVSSTCWLSRTPHP</sequence>
<name>A0A9P3GT42_9APHY</name>
<evidence type="ECO:0000313" key="2">
    <source>
        <dbReference type="Proteomes" id="UP000703269"/>
    </source>
</evidence>
<dbReference type="EMBL" id="BPQB01000216">
    <property type="protein sequence ID" value="GJF00852.1"/>
    <property type="molecule type" value="Genomic_DNA"/>
</dbReference>
<protein>
    <submittedName>
        <fullName evidence="1">Uncharacterized protein</fullName>
    </submittedName>
</protein>
<dbReference type="Proteomes" id="UP000703269">
    <property type="component" value="Unassembled WGS sequence"/>
</dbReference>
<gene>
    <name evidence="1" type="ORF">PsYK624_171540</name>
</gene>
<dbReference type="AlphaFoldDB" id="A0A9P3GT42"/>
<reference evidence="1 2" key="1">
    <citation type="submission" date="2021-08" db="EMBL/GenBank/DDBJ databases">
        <title>Draft Genome Sequence of Phanerochaete sordida strain YK-624.</title>
        <authorList>
            <person name="Mori T."/>
            <person name="Dohra H."/>
            <person name="Suzuki T."/>
            <person name="Kawagishi H."/>
            <person name="Hirai H."/>
        </authorList>
    </citation>
    <scope>NUCLEOTIDE SEQUENCE [LARGE SCALE GENOMIC DNA]</scope>
    <source>
        <strain evidence="1 2">YK-624</strain>
    </source>
</reference>
<keyword evidence="2" id="KW-1185">Reference proteome</keyword>